<feature type="domain" description="Fibronectin type III-like" evidence="4">
    <location>
        <begin position="745"/>
        <end position="815"/>
    </location>
</feature>
<dbReference type="Pfam" id="PF00933">
    <property type="entry name" value="Glyco_hydro_3"/>
    <property type="match status" value="1"/>
</dbReference>
<dbReference type="InterPro" id="IPR036962">
    <property type="entry name" value="Glyco_hydro_3_N_sf"/>
</dbReference>
<comment type="similarity">
    <text evidence="1">Belongs to the glycosyl hydrolase 3 family.</text>
</comment>
<name>A0ABT1JD41_ACTCY</name>
<evidence type="ECO:0000256" key="3">
    <source>
        <dbReference type="ARBA" id="ARBA00022801"/>
    </source>
</evidence>
<proteinExistence type="inferred from homology"/>
<dbReference type="Pfam" id="PF14310">
    <property type="entry name" value="Fn3-like"/>
    <property type="match status" value="1"/>
</dbReference>
<dbReference type="Gene3D" id="2.60.40.10">
    <property type="entry name" value="Immunoglobulins"/>
    <property type="match status" value="1"/>
</dbReference>
<dbReference type="InterPro" id="IPR001764">
    <property type="entry name" value="Glyco_hydro_3_N"/>
</dbReference>
<dbReference type="InterPro" id="IPR017853">
    <property type="entry name" value="GH"/>
</dbReference>
<dbReference type="InterPro" id="IPR002772">
    <property type="entry name" value="Glyco_hydro_3_C"/>
</dbReference>
<dbReference type="SUPFAM" id="SSF51445">
    <property type="entry name" value="(Trans)glycosidases"/>
    <property type="match status" value="1"/>
</dbReference>
<keyword evidence="6" id="KW-1185">Reference proteome</keyword>
<dbReference type="Gene3D" id="2.60.120.380">
    <property type="match status" value="1"/>
</dbReference>
<dbReference type="SUPFAM" id="SSF52279">
    <property type="entry name" value="Beta-D-glucan exohydrolase, C-terminal domain"/>
    <property type="match status" value="1"/>
</dbReference>
<keyword evidence="2" id="KW-0732">Signal</keyword>
<evidence type="ECO:0000313" key="5">
    <source>
        <dbReference type="EMBL" id="MCP2330348.1"/>
    </source>
</evidence>
<dbReference type="Gene3D" id="3.40.50.1700">
    <property type="entry name" value="Glycoside hydrolase family 3 C-terminal domain"/>
    <property type="match status" value="1"/>
</dbReference>
<evidence type="ECO:0000259" key="4">
    <source>
        <dbReference type="SMART" id="SM01217"/>
    </source>
</evidence>
<gene>
    <name evidence="5" type="ORF">G443_000618</name>
</gene>
<dbReference type="PRINTS" id="PR00133">
    <property type="entry name" value="GLHYDRLASE3"/>
</dbReference>
<organism evidence="5 6">
    <name type="scientific">Actinoalloteichus caeruleus DSM 43889</name>
    <dbReference type="NCBI Taxonomy" id="1120930"/>
    <lineage>
        <taxon>Bacteria</taxon>
        <taxon>Bacillati</taxon>
        <taxon>Actinomycetota</taxon>
        <taxon>Actinomycetes</taxon>
        <taxon>Pseudonocardiales</taxon>
        <taxon>Pseudonocardiaceae</taxon>
        <taxon>Actinoalloteichus</taxon>
        <taxon>Actinoalloteichus cyanogriseus</taxon>
    </lineage>
</organism>
<evidence type="ECO:0000313" key="6">
    <source>
        <dbReference type="Proteomes" id="UP000791080"/>
    </source>
</evidence>
<dbReference type="InterPro" id="IPR036881">
    <property type="entry name" value="Glyco_hydro_3_C_sf"/>
</dbReference>
<protein>
    <submittedName>
        <fullName evidence="5">Exo-1,4-beta-glucosidase</fullName>
    </submittedName>
</protein>
<dbReference type="Pfam" id="PF01915">
    <property type="entry name" value="Glyco_hydro_3_C"/>
    <property type="match status" value="1"/>
</dbReference>
<evidence type="ECO:0000256" key="2">
    <source>
        <dbReference type="ARBA" id="ARBA00022729"/>
    </source>
</evidence>
<evidence type="ECO:0000256" key="1">
    <source>
        <dbReference type="ARBA" id="ARBA00005336"/>
    </source>
</evidence>
<comment type="caution">
    <text evidence="5">The sequence shown here is derived from an EMBL/GenBank/DDBJ whole genome shotgun (WGS) entry which is preliminary data.</text>
</comment>
<dbReference type="EMBL" id="AUBJ02000001">
    <property type="protein sequence ID" value="MCP2330348.1"/>
    <property type="molecule type" value="Genomic_DNA"/>
</dbReference>
<dbReference type="SUPFAM" id="SSF50405">
    <property type="entry name" value="Actin-crosslinking proteins"/>
    <property type="match status" value="1"/>
</dbReference>
<dbReference type="PANTHER" id="PTHR42721">
    <property type="entry name" value="SUGAR HYDROLASE-RELATED"/>
    <property type="match status" value="1"/>
</dbReference>
<dbReference type="InterPro" id="IPR026891">
    <property type="entry name" value="Fn3-like"/>
</dbReference>
<accession>A0ABT1JD41</accession>
<dbReference type="InterPro" id="IPR008999">
    <property type="entry name" value="Actin-crosslinking"/>
</dbReference>
<dbReference type="SMART" id="SM01217">
    <property type="entry name" value="Fn3_like"/>
    <property type="match status" value="1"/>
</dbReference>
<dbReference type="Gene3D" id="2.60.120.260">
    <property type="entry name" value="Galactose-binding domain-like"/>
    <property type="match status" value="1"/>
</dbReference>
<sequence>MAANERRDPEPVGGESRAYLDPELPIPVRVDDLLGRLDLRTRIALLHQVQPAVPELGMAEFRTGGEVLHGLAWLGPATVFPQAVGLGATWNPELVERIGSAVGDEVRGFHHDNPDRGGGLNVWAPVVNPLRDPRWGRNEEGYAEDPLLTGTLATAYAAGLRGHHPRYWRTAPTLKHFLGYNNETDRDTTSSDLRPRVLHEYELPAFEIPLRAGAAVAVMPSYNLVNGRPAHLSPLINDTLREWAGPGLAVFSDAYAPSNIAGSQGYLPDHPAGFAAALRAGVDSFTEHDRDSDHTIQQLSTALDRGLITEDDVDTAVRRLLAVRFRLGEFDPPEHNPYAGLTSEVINRPSHRDLAAEAARQALVLLRNEDETLPLDRDRIRRLAVIGWHADTLFEDWYSGTLPYRITPSAGIEAAFDGEVTTVEAVDRVALRAADGREVRADPTGTSPLRLAVATETARSDEALFDLFDWGNEAVTLRAVANARYVAAHPDGHLLNDRVTPGEWVVRETFELRAGPGGTRRLRNRALDRWVRCDPDGVLTADGEDEQEATAFLVDVVDSGARRAEGAAAASDVAIVVLGNDPHINGRETEDRLDIELPPVQEDLLRRVVGANPRTVLVVVSGYPMAIPWADERVPAILWTAHGGQEQGTALGEVLFGDHSPGGRLPQTWYRSTRDLPDPFDYDIISAASTYLYHRGEPLYPFGHGLSYTRFDYGPLRADTSTLAPDAVVTLSVEVTNSGDRDGDEVVQLYSRHLTSCWRQPRRRLRGFRRLRLRAGERRTVEFVVAAQELATWNTASDRWTVEHAEHEFSVGASSADQRATTSLLVLGERVPPRVLHGRWTAADSFDDQGGVHLVPDTPLSGTAVAGRDGAWLAFHRVSFPAGRHRITVRASTPETGGRPGAAGARIEFRPGVGGAPAVPLTVPPGSRDAVLDAEVETDAGVAELRIVFTDGDAVVHALLLELRPPEEDEAA</sequence>
<dbReference type="RefSeq" id="WP_026418114.1">
    <property type="nucleotide sequence ID" value="NZ_AUBJ02000001.1"/>
</dbReference>
<dbReference type="CDD" id="cd23343">
    <property type="entry name" value="beta-trefoil_FSCN_BglX-like"/>
    <property type="match status" value="1"/>
</dbReference>
<dbReference type="PANTHER" id="PTHR42721:SF3">
    <property type="entry name" value="BETA-D-XYLOSIDASE 5-RELATED"/>
    <property type="match status" value="1"/>
</dbReference>
<reference evidence="5 6" key="1">
    <citation type="submission" date="2022-06" db="EMBL/GenBank/DDBJ databases">
        <title>Genomic Encyclopedia of Type Strains, Phase I: the one thousand microbial genomes (KMG-I) project.</title>
        <authorList>
            <person name="Kyrpides N."/>
        </authorList>
    </citation>
    <scope>NUCLEOTIDE SEQUENCE [LARGE SCALE GENOMIC DNA]</scope>
    <source>
        <strain evidence="5 6">DSM 43889</strain>
    </source>
</reference>
<dbReference type="Proteomes" id="UP000791080">
    <property type="component" value="Unassembled WGS sequence"/>
</dbReference>
<dbReference type="Gene3D" id="3.20.20.300">
    <property type="entry name" value="Glycoside hydrolase, family 3, N-terminal domain"/>
    <property type="match status" value="1"/>
</dbReference>
<keyword evidence="3" id="KW-0378">Hydrolase</keyword>
<dbReference type="SUPFAM" id="SSF49785">
    <property type="entry name" value="Galactose-binding domain-like"/>
    <property type="match status" value="1"/>
</dbReference>
<dbReference type="InterPro" id="IPR044993">
    <property type="entry name" value="BXL"/>
</dbReference>
<dbReference type="InterPro" id="IPR008979">
    <property type="entry name" value="Galactose-bd-like_sf"/>
</dbReference>
<dbReference type="InterPro" id="IPR013783">
    <property type="entry name" value="Ig-like_fold"/>
</dbReference>